<evidence type="ECO:0000313" key="3">
    <source>
        <dbReference type="Proteomes" id="UP001154282"/>
    </source>
</evidence>
<keyword evidence="3" id="KW-1185">Reference proteome</keyword>
<dbReference type="Proteomes" id="UP001154282">
    <property type="component" value="Unassembled WGS sequence"/>
</dbReference>
<organism evidence="2 3">
    <name type="scientific">Linum tenue</name>
    <dbReference type="NCBI Taxonomy" id="586396"/>
    <lineage>
        <taxon>Eukaryota</taxon>
        <taxon>Viridiplantae</taxon>
        <taxon>Streptophyta</taxon>
        <taxon>Embryophyta</taxon>
        <taxon>Tracheophyta</taxon>
        <taxon>Spermatophyta</taxon>
        <taxon>Magnoliopsida</taxon>
        <taxon>eudicotyledons</taxon>
        <taxon>Gunneridae</taxon>
        <taxon>Pentapetalae</taxon>
        <taxon>rosids</taxon>
        <taxon>fabids</taxon>
        <taxon>Malpighiales</taxon>
        <taxon>Linaceae</taxon>
        <taxon>Linum</taxon>
    </lineage>
</organism>
<feature type="region of interest" description="Disordered" evidence="1">
    <location>
        <begin position="62"/>
        <end position="82"/>
    </location>
</feature>
<sequence length="113" mass="12897">MAYNLCASASSLYQPLWNSLSSPSRDPKPKPSTYYFIKLPTFPPQSKPSSLLQLTTTHVSLHDTVPQQSAKEEEDVRDPNGKSSWDWDFVKILRLGESQKRQSFRAPQKVIRC</sequence>
<reference evidence="2" key="1">
    <citation type="submission" date="2022-08" db="EMBL/GenBank/DDBJ databases">
        <authorList>
            <person name="Gutierrez-Valencia J."/>
        </authorList>
    </citation>
    <scope>NUCLEOTIDE SEQUENCE</scope>
</reference>
<accession>A0AAV0M1J2</accession>
<protein>
    <submittedName>
        <fullName evidence="2">Uncharacterized protein</fullName>
    </submittedName>
</protein>
<gene>
    <name evidence="2" type="ORF">LITE_LOCUS26457</name>
</gene>
<name>A0AAV0M1J2_9ROSI</name>
<proteinExistence type="predicted"/>
<evidence type="ECO:0000256" key="1">
    <source>
        <dbReference type="SAM" id="MobiDB-lite"/>
    </source>
</evidence>
<dbReference type="EMBL" id="CAMGYJ010000006">
    <property type="protein sequence ID" value="CAI0440245.1"/>
    <property type="molecule type" value="Genomic_DNA"/>
</dbReference>
<comment type="caution">
    <text evidence="2">The sequence shown here is derived from an EMBL/GenBank/DDBJ whole genome shotgun (WGS) entry which is preliminary data.</text>
</comment>
<evidence type="ECO:0000313" key="2">
    <source>
        <dbReference type="EMBL" id="CAI0440245.1"/>
    </source>
</evidence>
<dbReference type="AlphaFoldDB" id="A0AAV0M1J2"/>